<dbReference type="InterPro" id="IPR014729">
    <property type="entry name" value="Rossmann-like_a/b/a_fold"/>
</dbReference>
<organism evidence="3 4">
    <name type="scientific">Clostridium vincentii</name>
    <dbReference type="NCBI Taxonomy" id="52704"/>
    <lineage>
        <taxon>Bacteria</taxon>
        <taxon>Bacillati</taxon>
        <taxon>Bacillota</taxon>
        <taxon>Clostridia</taxon>
        <taxon>Eubacteriales</taxon>
        <taxon>Clostridiaceae</taxon>
        <taxon>Clostridium</taxon>
    </lineage>
</organism>
<dbReference type="GO" id="GO:0000270">
    <property type="term" value="P:peptidoglycan metabolic process"/>
    <property type="evidence" value="ECO:0007669"/>
    <property type="project" value="TreeGrafter"/>
</dbReference>
<reference evidence="3 4" key="1">
    <citation type="submission" date="2018-03" db="EMBL/GenBank/DDBJ databases">
        <title>Genome sequence of Clostridium vincentii DSM 10228.</title>
        <authorList>
            <person name="Poehlein A."/>
            <person name="Daniel R."/>
        </authorList>
    </citation>
    <scope>NUCLEOTIDE SEQUENCE [LARGE SCALE GENOMIC DNA]</scope>
    <source>
        <strain evidence="3 4">DSM 10228</strain>
    </source>
</reference>
<name>A0A2T0B8K6_9CLOT</name>
<dbReference type="GO" id="GO:0005886">
    <property type="term" value="C:plasma membrane"/>
    <property type="evidence" value="ECO:0007669"/>
    <property type="project" value="TreeGrafter"/>
</dbReference>
<evidence type="ECO:0000313" key="4">
    <source>
        <dbReference type="Proteomes" id="UP000239471"/>
    </source>
</evidence>
<keyword evidence="4" id="KW-1185">Reference proteome</keyword>
<dbReference type="Gene3D" id="3.40.50.620">
    <property type="entry name" value="HUPs"/>
    <property type="match status" value="1"/>
</dbReference>
<evidence type="ECO:0000259" key="2">
    <source>
        <dbReference type="Pfam" id="PF02698"/>
    </source>
</evidence>
<proteinExistence type="predicted"/>
<dbReference type="OrthoDB" id="9782395at2"/>
<dbReference type="CDD" id="cd06259">
    <property type="entry name" value="YdcF-like"/>
    <property type="match status" value="1"/>
</dbReference>
<feature type="transmembrane region" description="Helical" evidence="1">
    <location>
        <begin position="67"/>
        <end position="85"/>
    </location>
</feature>
<dbReference type="EMBL" id="PVXQ01000048">
    <property type="protein sequence ID" value="PRR80214.1"/>
    <property type="molecule type" value="Genomic_DNA"/>
</dbReference>
<keyword evidence="1" id="KW-1133">Transmembrane helix</keyword>
<dbReference type="PANTHER" id="PTHR30336">
    <property type="entry name" value="INNER MEMBRANE PROTEIN, PROBABLE PERMEASE"/>
    <property type="match status" value="1"/>
</dbReference>
<dbReference type="RefSeq" id="WP_106060999.1">
    <property type="nucleotide sequence ID" value="NZ_PVXQ01000048.1"/>
</dbReference>
<dbReference type="Pfam" id="PF02698">
    <property type="entry name" value="DUF218"/>
    <property type="match status" value="1"/>
</dbReference>
<dbReference type="AlphaFoldDB" id="A0A2T0B8K6"/>
<sequence length="253" mass="28535">MKFYIDILLGIILIVYTLILNTLSSTKVAFSSSIGFLGICLVFYHFIKIKLRDNEHFILAVKYMKPIICIGIACFILLQIIIVAYPKQNNKPTDYILVLGAGLRNGTELSLSLKDRLDTTLDYINNYNSNSYIVVSGGQGSDENIPEALAMANYLIANSIPEDRIIIEDKSVNTFENFKLSKVKIEEHSNKPISDSSVKIITTDFHAFRGNLLAKRNGYVDINLYTTKTIPYLIPVFYTRESIAIVKSLLFDN</sequence>
<dbReference type="PANTHER" id="PTHR30336:SF4">
    <property type="entry name" value="ENVELOPE BIOGENESIS FACTOR ELYC"/>
    <property type="match status" value="1"/>
</dbReference>
<feature type="domain" description="DUF218" evidence="2">
    <location>
        <begin position="94"/>
        <end position="227"/>
    </location>
</feature>
<keyword evidence="1" id="KW-0812">Transmembrane</keyword>
<comment type="caution">
    <text evidence="3">The sequence shown here is derived from an EMBL/GenBank/DDBJ whole genome shotgun (WGS) entry which is preliminary data.</text>
</comment>
<dbReference type="GO" id="GO:0043164">
    <property type="term" value="P:Gram-negative-bacterium-type cell wall biogenesis"/>
    <property type="evidence" value="ECO:0007669"/>
    <property type="project" value="TreeGrafter"/>
</dbReference>
<gene>
    <name evidence="3" type="ORF">CLVI_31160</name>
</gene>
<dbReference type="InterPro" id="IPR003848">
    <property type="entry name" value="DUF218"/>
</dbReference>
<feature type="transmembrane region" description="Helical" evidence="1">
    <location>
        <begin position="7"/>
        <end position="23"/>
    </location>
</feature>
<dbReference type="InterPro" id="IPR051599">
    <property type="entry name" value="Cell_Envelope_Assoc"/>
</dbReference>
<feature type="transmembrane region" description="Helical" evidence="1">
    <location>
        <begin position="29"/>
        <end position="47"/>
    </location>
</feature>
<protein>
    <recommendedName>
        <fullName evidence="2">DUF218 domain-containing protein</fullName>
    </recommendedName>
</protein>
<evidence type="ECO:0000313" key="3">
    <source>
        <dbReference type="EMBL" id="PRR80214.1"/>
    </source>
</evidence>
<keyword evidence="1" id="KW-0472">Membrane</keyword>
<evidence type="ECO:0000256" key="1">
    <source>
        <dbReference type="SAM" id="Phobius"/>
    </source>
</evidence>
<accession>A0A2T0B8K6</accession>
<dbReference type="Proteomes" id="UP000239471">
    <property type="component" value="Unassembled WGS sequence"/>
</dbReference>